<feature type="transmembrane region" description="Helical" evidence="1">
    <location>
        <begin position="243"/>
        <end position="264"/>
    </location>
</feature>
<keyword evidence="1" id="KW-1133">Transmembrane helix</keyword>
<feature type="transmembrane region" description="Helical" evidence="1">
    <location>
        <begin position="12"/>
        <end position="34"/>
    </location>
</feature>
<dbReference type="Proteomes" id="UP000238081">
    <property type="component" value="Unassembled WGS sequence"/>
</dbReference>
<sequence length="502" mass="54768">MKRKITFMNMIGYACINFLGSGSQAIISAFLMFFYTQCCDIDPLKAGSIFTITRLMDAVLNPLVGSISDNFGKTAIGKRFGRRRSFTLIGIPLVIIVFPILWTTGHSFSFYFVMNLIWELTFTLVVVTGTTLPAEMATSAADKTKLVSAKQYFGQFSSGIATAFPAFFAARMGDDNPRAYFFAGVTYAAIMVLSLVMFYAFTFERDPKDVHVTETKSFAETMKKMLADIPSAMQIKSFRLHSAMMLLIGIYKNLAAGVFTYFVVYCLSLSKVEAGYITGASQIISIVAVTVTIGLCYKFGGPKAFNYGAAVVCITCLGFVGLTKFEGSSMLVTMLVVVAVANFMGRAALDYIPVFQLPFMADIDEAVTMQRREGIFTGTNGLLSKVAGAVESFLLGVILQYSGFVKGEAVQPQSAVTTITIMTVAVPMILLFVCFLAARRLKLTKESHKLLVDEVNRIKAGGDKAAVTPEAKKAIEELTGYAYENCFGNNNVGYHEKTALNS</sequence>
<comment type="caution">
    <text evidence="2">The sequence shown here is derived from an EMBL/GenBank/DDBJ whole genome shotgun (WGS) entry which is preliminary data.</text>
</comment>
<dbReference type="InterPro" id="IPR036259">
    <property type="entry name" value="MFS_trans_sf"/>
</dbReference>
<name>A0A2S7FCP3_CLOBU</name>
<dbReference type="GO" id="GO:0008643">
    <property type="term" value="P:carbohydrate transport"/>
    <property type="evidence" value="ECO:0007669"/>
    <property type="project" value="InterPro"/>
</dbReference>
<dbReference type="PROSITE" id="PS51257">
    <property type="entry name" value="PROKAR_LIPOPROTEIN"/>
    <property type="match status" value="1"/>
</dbReference>
<feature type="transmembrane region" description="Helical" evidence="1">
    <location>
        <begin position="85"/>
        <end position="102"/>
    </location>
</feature>
<dbReference type="Gene3D" id="1.20.1250.20">
    <property type="entry name" value="MFS general substrate transporter like domains"/>
    <property type="match status" value="1"/>
</dbReference>
<dbReference type="SUPFAM" id="SSF103473">
    <property type="entry name" value="MFS general substrate transporter"/>
    <property type="match status" value="1"/>
</dbReference>
<organism evidence="2 3">
    <name type="scientific">Clostridium butyricum</name>
    <dbReference type="NCBI Taxonomy" id="1492"/>
    <lineage>
        <taxon>Bacteria</taxon>
        <taxon>Bacillati</taxon>
        <taxon>Bacillota</taxon>
        <taxon>Clostridia</taxon>
        <taxon>Eubacteriales</taxon>
        <taxon>Clostridiaceae</taxon>
        <taxon>Clostridium</taxon>
    </lineage>
</organism>
<keyword evidence="1" id="KW-0472">Membrane</keyword>
<dbReference type="PANTHER" id="PTHR11328:SF24">
    <property type="entry name" value="MAJOR FACILITATOR SUPERFAMILY (MFS) PROFILE DOMAIN-CONTAINING PROTEIN"/>
    <property type="match status" value="1"/>
</dbReference>
<proteinExistence type="predicted"/>
<dbReference type="GO" id="GO:0005886">
    <property type="term" value="C:plasma membrane"/>
    <property type="evidence" value="ECO:0007669"/>
    <property type="project" value="TreeGrafter"/>
</dbReference>
<dbReference type="PANTHER" id="PTHR11328">
    <property type="entry name" value="MAJOR FACILITATOR SUPERFAMILY DOMAIN-CONTAINING PROTEIN"/>
    <property type="match status" value="1"/>
</dbReference>
<dbReference type="AlphaFoldDB" id="A0A2S7FCP3"/>
<gene>
    <name evidence="2" type="ORF">AWN73_01380</name>
</gene>
<feature type="transmembrane region" description="Helical" evidence="1">
    <location>
        <begin position="276"/>
        <end position="297"/>
    </location>
</feature>
<keyword evidence="1" id="KW-0812">Transmembrane</keyword>
<evidence type="ECO:0000313" key="3">
    <source>
        <dbReference type="Proteomes" id="UP000238081"/>
    </source>
</evidence>
<protein>
    <submittedName>
        <fullName evidence="2">MFS transporter</fullName>
    </submittedName>
</protein>
<feature type="transmembrane region" description="Helical" evidence="1">
    <location>
        <begin position="179"/>
        <end position="201"/>
    </location>
</feature>
<feature type="transmembrane region" description="Helical" evidence="1">
    <location>
        <begin position="382"/>
        <end position="403"/>
    </location>
</feature>
<dbReference type="EMBL" id="LRDH01000096">
    <property type="protein sequence ID" value="PPV15771.1"/>
    <property type="molecule type" value="Genomic_DNA"/>
</dbReference>
<dbReference type="RefSeq" id="WP_043661487.1">
    <property type="nucleotide sequence ID" value="NZ_JSEG01000001.1"/>
</dbReference>
<dbReference type="GO" id="GO:0015293">
    <property type="term" value="F:symporter activity"/>
    <property type="evidence" value="ECO:0007669"/>
    <property type="project" value="InterPro"/>
</dbReference>
<accession>A0A2S7FCP3</accession>
<evidence type="ECO:0000256" key="1">
    <source>
        <dbReference type="SAM" id="Phobius"/>
    </source>
</evidence>
<feature type="transmembrane region" description="Helical" evidence="1">
    <location>
        <begin position="152"/>
        <end position="173"/>
    </location>
</feature>
<feature type="transmembrane region" description="Helical" evidence="1">
    <location>
        <begin position="415"/>
        <end position="438"/>
    </location>
</feature>
<dbReference type="InterPro" id="IPR039672">
    <property type="entry name" value="MFS_2"/>
</dbReference>
<feature type="transmembrane region" description="Helical" evidence="1">
    <location>
        <begin position="108"/>
        <end position="132"/>
    </location>
</feature>
<dbReference type="Pfam" id="PF13347">
    <property type="entry name" value="MFS_2"/>
    <property type="match status" value="1"/>
</dbReference>
<evidence type="ECO:0000313" key="2">
    <source>
        <dbReference type="EMBL" id="PPV15771.1"/>
    </source>
</evidence>
<feature type="transmembrane region" description="Helical" evidence="1">
    <location>
        <begin position="304"/>
        <end position="322"/>
    </location>
</feature>
<feature type="transmembrane region" description="Helical" evidence="1">
    <location>
        <begin position="328"/>
        <end position="349"/>
    </location>
</feature>
<reference evidence="2 3" key="1">
    <citation type="submission" date="2016-01" db="EMBL/GenBank/DDBJ databases">
        <title>Characterization of the Clostridium difficile lineages that are prevalent in Hong Kong and China.</title>
        <authorList>
            <person name="Kwok J.S.-L."/>
            <person name="Lam W.-Y."/>
            <person name="Ip M."/>
            <person name="Chan T.-F."/>
            <person name="Hawkey P.M."/>
            <person name="Tsui S.K.-W."/>
        </authorList>
    </citation>
    <scope>NUCLEOTIDE SEQUENCE [LARGE SCALE GENOMIC DNA]</scope>
    <source>
        <strain evidence="2 3">300064</strain>
    </source>
</reference>
<feature type="transmembrane region" description="Helical" evidence="1">
    <location>
        <begin position="46"/>
        <end position="64"/>
    </location>
</feature>